<evidence type="ECO:0000313" key="1">
    <source>
        <dbReference type="EMBL" id="KAK2181343.1"/>
    </source>
</evidence>
<gene>
    <name evidence="1" type="ORF">NP493_403g05010</name>
</gene>
<accession>A0AAD9NUP7</accession>
<sequence length="87" mass="9390">MISLVESNCSQGDILPTIRLLQSSLVSSMSDLVSAARLFLAGPLKNSRLKRGFTTGTHAKSKPLLTASFRVPFMSGLLVKSLPQDTR</sequence>
<dbReference type="Proteomes" id="UP001209878">
    <property type="component" value="Unassembled WGS sequence"/>
</dbReference>
<reference evidence="1" key="1">
    <citation type="journal article" date="2023" name="Mol. Biol. Evol.">
        <title>Third-Generation Sequencing Reveals the Adaptive Role of the Epigenome in Three Deep-Sea Polychaetes.</title>
        <authorList>
            <person name="Perez M."/>
            <person name="Aroh O."/>
            <person name="Sun Y."/>
            <person name="Lan Y."/>
            <person name="Juniper S.K."/>
            <person name="Young C.R."/>
            <person name="Angers B."/>
            <person name="Qian P.Y."/>
        </authorList>
    </citation>
    <scope>NUCLEOTIDE SEQUENCE</scope>
    <source>
        <strain evidence="1">R07B-5</strain>
    </source>
</reference>
<dbReference type="EMBL" id="JAODUO010000402">
    <property type="protein sequence ID" value="KAK2181343.1"/>
    <property type="molecule type" value="Genomic_DNA"/>
</dbReference>
<name>A0AAD9NUP7_RIDPI</name>
<proteinExistence type="predicted"/>
<evidence type="ECO:0000313" key="2">
    <source>
        <dbReference type="Proteomes" id="UP001209878"/>
    </source>
</evidence>
<keyword evidence="2" id="KW-1185">Reference proteome</keyword>
<protein>
    <submittedName>
        <fullName evidence="1">Uncharacterized protein</fullName>
    </submittedName>
</protein>
<organism evidence="1 2">
    <name type="scientific">Ridgeia piscesae</name>
    <name type="common">Tubeworm</name>
    <dbReference type="NCBI Taxonomy" id="27915"/>
    <lineage>
        <taxon>Eukaryota</taxon>
        <taxon>Metazoa</taxon>
        <taxon>Spiralia</taxon>
        <taxon>Lophotrochozoa</taxon>
        <taxon>Annelida</taxon>
        <taxon>Polychaeta</taxon>
        <taxon>Sedentaria</taxon>
        <taxon>Canalipalpata</taxon>
        <taxon>Sabellida</taxon>
        <taxon>Siboglinidae</taxon>
        <taxon>Ridgeia</taxon>
    </lineage>
</organism>
<comment type="caution">
    <text evidence="1">The sequence shown here is derived from an EMBL/GenBank/DDBJ whole genome shotgun (WGS) entry which is preliminary data.</text>
</comment>
<dbReference type="AlphaFoldDB" id="A0AAD9NUP7"/>